<protein>
    <submittedName>
        <fullName evidence="1">Unannotated protein</fullName>
    </submittedName>
</protein>
<sequence>MRVFERGWPPSRNPLVSPWPPRRALMIVPDANLLIYASDSRLMFHERSRRWWTDALNGD</sequence>
<organism evidence="1">
    <name type="scientific">freshwater metagenome</name>
    <dbReference type="NCBI Taxonomy" id="449393"/>
    <lineage>
        <taxon>unclassified sequences</taxon>
        <taxon>metagenomes</taxon>
        <taxon>ecological metagenomes</taxon>
    </lineage>
</organism>
<dbReference type="AlphaFoldDB" id="A0A6J6ULC7"/>
<proteinExistence type="predicted"/>
<dbReference type="EMBL" id="CAEZYZ010000234">
    <property type="protein sequence ID" value="CAB4759868.1"/>
    <property type="molecule type" value="Genomic_DNA"/>
</dbReference>
<accession>A0A6J6ULC7</accession>
<evidence type="ECO:0000313" key="1">
    <source>
        <dbReference type="EMBL" id="CAB4759868.1"/>
    </source>
</evidence>
<reference evidence="1" key="1">
    <citation type="submission" date="2020-05" db="EMBL/GenBank/DDBJ databases">
        <authorList>
            <person name="Chiriac C."/>
            <person name="Salcher M."/>
            <person name="Ghai R."/>
            <person name="Kavagutti S V."/>
        </authorList>
    </citation>
    <scope>NUCLEOTIDE SEQUENCE</scope>
</reference>
<gene>
    <name evidence="1" type="ORF">UFOPK2810_01288</name>
</gene>
<name>A0A6J6ULC7_9ZZZZ</name>